<dbReference type="InterPro" id="IPR007320">
    <property type="entry name" value="PDCD2_C"/>
</dbReference>
<dbReference type="STRING" id="7167.A0A182F6S0"/>
<dbReference type="KEGG" id="aali:118459001"/>
<feature type="region of interest" description="Disordered" evidence="1">
    <location>
        <begin position="307"/>
        <end position="331"/>
    </location>
</feature>
<reference evidence="3 4" key="1">
    <citation type="journal article" date="2017" name="G3 (Bethesda)">
        <title>The Physical Genome Mapping of Anopheles albimanus Corrected Scaffold Misassemblies and Identified Interarm Rearrangements in Genus Anopheles.</title>
        <authorList>
            <person name="Artemov G.N."/>
            <person name="Peery A.N."/>
            <person name="Jiang X."/>
            <person name="Tu Z."/>
            <person name="Stegniy V.N."/>
            <person name="Sharakhova M.V."/>
            <person name="Sharakhov I.V."/>
        </authorList>
    </citation>
    <scope>NUCLEOTIDE SEQUENCE [LARGE SCALE GENOMIC DNA]</scope>
    <source>
        <strain evidence="3 4">ALBI9_A</strain>
    </source>
</reference>
<name>A0A182F6S0_ANOAL</name>
<evidence type="ECO:0000313" key="4">
    <source>
        <dbReference type="Proteomes" id="UP000069272"/>
    </source>
</evidence>
<evidence type="ECO:0000256" key="1">
    <source>
        <dbReference type="SAM" id="MobiDB-lite"/>
    </source>
</evidence>
<dbReference type="GO" id="GO:0005737">
    <property type="term" value="C:cytoplasm"/>
    <property type="evidence" value="ECO:0007669"/>
    <property type="project" value="InterPro"/>
</dbReference>
<feature type="compositionally biased region" description="Low complexity" evidence="1">
    <location>
        <begin position="312"/>
        <end position="325"/>
    </location>
</feature>
<dbReference type="VEuPathDB" id="VectorBase:AALB20_034809"/>
<accession>A0A182F6S0</accession>
<reference evidence="3" key="2">
    <citation type="submission" date="2022-08" db="UniProtKB">
        <authorList>
            <consortium name="EnsemblMetazoa"/>
        </authorList>
    </citation>
    <scope>IDENTIFICATION</scope>
    <source>
        <strain evidence="3">STECLA/ALBI9_A</strain>
    </source>
</reference>
<feature type="domain" description="Programmed cell death protein 2 C-terminal" evidence="2">
    <location>
        <begin position="345"/>
        <end position="447"/>
    </location>
</feature>
<dbReference type="PANTHER" id="PTHR46421">
    <property type="entry name" value="PROGRAMMED CELL DEATH PROTEIN 2-LIKE"/>
    <property type="match status" value="1"/>
</dbReference>
<dbReference type="InterPro" id="IPR052815">
    <property type="entry name" value="PDCD2-like_regulator"/>
</dbReference>
<organism evidence="3 4">
    <name type="scientific">Anopheles albimanus</name>
    <name type="common">New world malaria mosquito</name>
    <dbReference type="NCBI Taxonomy" id="7167"/>
    <lineage>
        <taxon>Eukaryota</taxon>
        <taxon>Metazoa</taxon>
        <taxon>Ecdysozoa</taxon>
        <taxon>Arthropoda</taxon>
        <taxon>Hexapoda</taxon>
        <taxon>Insecta</taxon>
        <taxon>Pterygota</taxon>
        <taxon>Neoptera</taxon>
        <taxon>Endopterygota</taxon>
        <taxon>Diptera</taxon>
        <taxon>Nematocera</taxon>
        <taxon>Culicoidea</taxon>
        <taxon>Culicidae</taxon>
        <taxon>Anophelinae</taxon>
        <taxon>Anopheles</taxon>
    </lineage>
</organism>
<evidence type="ECO:0000259" key="2">
    <source>
        <dbReference type="Pfam" id="PF04194"/>
    </source>
</evidence>
<dbReference type="Pfam" id="PF04194">
    <property type="entry name" value="PDCD2_C"/>
    <property type="match status" value="1"/>
</dbReference>
<dbReference type="CTD" id="41540"/>
<dbReference type="OrthoDB" id="366284at2759"/>
<dbReference type="Proteomes" id="UP000069272">
    <property type="component" value="Chromosome 2R"/>
</dbReference>
<dbReference type="AlphaFoldDB" id="A0A182F6S0"/>
<proteinExistence type="predicted"/>
<protein>
    <recommendedName>
        <fullName evidence="2">Programmed cell death protein 2 C-terminal domain-containing protein</fullName>
    </recommendedName>
</protein>
<keyword evidence="4" id="KW-1185">Reference proteome</keyword>
<evidence type="ECO:0000313" key="3">
    <source>
        <dbReference type="EnsemblMetazoa" id="AALB002175-PA"/>
    </source>
</evidence>
<sequence length="450" mass="49253">MAKQKSLILLGYDDELILEKDKPLLSYTTNKIGGHADWPAGAIDVAPCALCGQQRPLIVQIYAPLEDSQFHRTLYVFACLNAPCSTQSQAWSCIRVQSLEKSSPGTEVAELGTAKPVTKAESATISWCSGADDWGDDEDPENLGTSTFIRVDTSSIGAVAEQLLNEENGNVIQYEKVSDEDDESNSMETDPLPGFGNLHVDERNANACGDDCPVVGATGGELIDNLYTAKASAEIEGPETAEVVVVDTPVALKRDLIALLKQPQIVPRDIEDVTLQPLYISVDEERSSAPIVSDHVRRLLDEYQRHEEVVTSPDSPAGSASASGSKTLGTQETELYEKGVPMHGDLMFHSFMTKLQENPGQVLRYSRNALPLLIAPLKEINVPPHCTHCKCEMICEVQLLPTVIEKLRFATNGERTPIDFGNVLVWTCIKSCWDTPDKMRQELVLVQAES</sequence>
<dbReference type="VEuPathDB" id="VectorBase:AALB002175"/>
<dbReference type="RefSeq" id="XP_035777896.1">
    <property type="nucleotide sequence ID" value="XM_035922003.1"/>
</dbReference>
<dbReference type="EnsemblMetazoa" id="AALB002175-RA">
    <property type="protein sequence ID" value="AALB002175-PA"/>
    <property type="gene ID" value="AALB002175"/>
</dbReference>
<dbReference type="PANTHER" id="PTHR46421:SF1">
    <property type="entry name" value="PROGRAMMED CELL DEATH PROTEIN 2-LIKE"/>
    <property type="match status" value="1"/>
</dbReference>
<dbReference type="GeneID" id="118459001"/>
<dbReference type="GO" id="GO:0006915">
    <property type="term" value="P:apoptotic process"/>
    <property type="evidence" value="ECO:0007669"/>
    <property type="project" value="TreeGrafter"/>
</dbReference>